<name>A0A382CRX7_9ZZZZ</name>
<sequence>MFGVGKAIMKTPVPWTELTGRLI</sequence>
<gene>
    <name evidence="1" type="ORF">METZ01_LOCUS181426</name>
</gene>
<reference evidence="1" key="1">
    <citation type="submission" date="2018-05" db="EMBL/GenBank/DDBJ databases">
        <authorList>
            <person name="Lanie J.A."/>
            <person name="Ng W.-L."/>
            <person name="Kazmierczak K.M."/>
            <person name="Andrzejewski T.M."/>
            <person name="Davidsen T.M."/>
            <person name="Wayne K.J."/>
            <person name="Tettelin H."/>
            <person name="Glass J.I."/>
            <person name="Rusch D."/>
            <person name="Podicherti R."/>
            <person name="Tsui H.-C.T."/>
            <person name="Winkler M.E."/>
        </authorList>
    </citation>
    <scope>NUCLEOTIDE SEQUENCE</scope>
</reference>
<dbReference type="AlphaFoldDB" id="A0A382CRX7"/>
<protein>
    <submittedName>
        <fullName evidence="1">Uncharacterized protein</fullName>
    </submittedName>
</protein>
<proteinExistence type="predicted"/>
<accession>A0A382CRX7</accession>
<dbReference type="EMBL" id="UINC01035719">
    <property type="protein sequence ID" value="SVB28572.1"/>
    <property type="molecule type" value="Genomic_DNA"/>
</dbReference>
<evidence type="ECO:0000313" key="1">
    <source>
        <dbReference type="EMBL" id="SVB28572.1"/>
    </source>
</evidence>
<organism evidence="1">
    <name type="scientific">marine metagenome</name>
    <dbReference type="NCBI Taxonomy" id="408172"/>
    <lineage>
        <taxon>unclassified sequences</taxon>
        <taxon>metagenomes</taxon>
        <taxon>ecological metagenomes</taxon>
    </lineage>
</organism>